<comment type="catalytic activity">
    <reaction evidence="13">
        <text>Endonucleolytic cleavage at a junction such as a reciprocal single-stranded crossover between two homologous DNA duplexes (Holliday junction).</text>
        <dbReference type="EC" id="3.1.21.10"/>
    </reaction>
</comment>
<evidence type="ECO:0000256" key="11">
    <source>
        <dbReference type="ARBA" id="ARBA00023172"/>
    </source>
</evidence>
<dbReference type="InterPro" id="IPR036614">
    <property type="entry name" value="RusA-like_sf"/>
</dbReference>
<accession>A0A6C2YM02</accession>
<dbReference type="RefSeq" id="WP_197740676.1">
    <property type="nucleotide sequence ID" value="NZ_LR593887.1"/>
</dbReference>
<keyword evidence="9" id="KW-0378">Hydrolase</keyword>
<evidence type="ECO:0000256" key="13">
    <source>
        <dbReference type="ARBA" id="ARBA00029354"/>
    </source>
</evidence>
<dbReference type="PIRSF" id="PIRSF001007">
    <property type="entry name" value="RusA"/>
    <property type="match status" value="1"/>
</dbReference>
<dbReference type="GO" id="GO:0008821">
    <property type="term" value="F:crossover junction DNA endonuclease activity"/>
    <property type="evidence" value="ECO:0007669"/>
    <property type="project" value="UniProtKB-EC"/>
</dbReference>
<keyword evidence="6" id="KW-0479">Metal-binding</keyword>
<dbReference type="Proteomes" id="UP000464378">
    <property type="component" value="Chromosome"/>
</dbReference>
<organism evidence="17">
    <name type="scientific">Tuwongella immobilis</name>
    <dbReference type="NCBI Taxonomy" id="692036"/>
    <lineage>
        <taxon>Bacteria</taxon>
        <taxon>Pseudomonadati</taxon>
        <taxon>Planctomycetota</taxon>
        <taxon>Planctomycetia</taxon>
        <taxon>Gemmatales</taxon>
        <taxon>Gemmataceae</taxon>
        <taxon>Tuwongella</taxon>
    </lineage>
</organism>
<evidence type="ECO:0000256" key="14">
    <source>
        <dbReference type="ARBA" id="ARBA00029488"/>
    </source>
</evidence>
<evidence type="ECO:0000256" key="9">
    <source>
        <dbReference type="ARBA" id="ARBA00022801"/>
    </source>
</evidence>
<dbReference type="InterPro" id="IPR008822">
    <property type="entry name" value="Endonuclease_RusA-like"/>
</dbReference>
<dbReference type="SUPFAM" id="SSF103084">
    <property type="entry name" value="Holliday junction resolvase RusA"/>
    <property type="match status" value="1"/>
</dbReference>
<dbReference type="FunCoup" id="A0A6C2YM02">
    <property type="interactions" value="36"/>
</dbReference>
<keyword evidence="11" id="KW-0233">DNA recombination</keyword>
<keyword evidence="12" id="KW-0234">DNA repair</keyword>
<evidence type="ECO:0000256" key="2">
    <source>
        <dbReference type="ARBA" id="ARBA00008865"/>
    </source>
</evidence>
<keyword evidence="7" id="KW-0255">Endonuclease</keyword>
<evidence type="ECO:0000313" key="17">
    <source>
        <dbReference type="EMBL" id="VIP02153.1"/>
    </source>
</evidence>
<evidence type="ECO:0000256" key="15">
    <source>
        <dbReference type="ARBA" id="ARBA00030920"/>
    </source>
</evidence>
<comment type="similarity">
    <text evidence="2">Belongs to the RusA family.</text>
</comment>
<evidence type="ECO:0000256" key="8">
    <source>
        <dbReference type="ARBA" id="ARBA00022763"/>
    </source>
</evidence>
<dbReference type="AlphaFoldDB" id="A0A6C2YM02"/>
<dbReference type="InParanoid" id="A0A6C2YM02"/>
<dbReference type="InterPro" id="IPR016281">
    <property type="entry name" value="Endonuclease_RusA"/>
</dbReference>
<keyword evidence="10" id="KW-0460">Magnesium</keyword>
<evidence type="ECO:0000256" key="7">
    <source>
        <dbReference type="ARBA" id="ARBA00022759"/>
    </source>
</evidence>
<evidence type="ECO:0000313" key="18">
    <source>
        <dbReference type="Proteomes" id="UP000464378"/>
    </source>
</evidence>
<dbReference type="Gene3D" id="3.30.1330.70">
    <property type="entry name" value="Holliday junction resolvase RusA"/>
    <property type="match status" value="1"/>
</dbReference>
<evidence type="ECO:0000256" key="5">
    <source>
        <dbReference type="ARBA" id="ARBA00022722"/>
    </source>
</evidence>
<evidence type="ECO:0000256" key="1">
    <source>
        <dbReference type="ARBA" id="ARBA00001946"/>
    </source>
</evidence>
<gene>
    <name evidence="17" type="ORF">GMBLW1_18070</name>
</gene>
<protein>
    <recommendedName>
        <fullName evidence="4">Crossover junction endodeoxyribonuclease RusA</fullName>
        <ecNumber evidence="14">3.1.21.10</ecNumber>
    </recommendedName>
    <alternativeName>
        <fullName evidence="15">Holliday junction nuclease RusA</fullName>
    </alternativeName>
    <alternativeName>
        <fullName evidence="16">Holliday junction resolvase</fullName>
    </alternativeName>
</protein>
<evidence type="ECO:0000256" key="12">
    <source>
        <dbReference type="ARBA" id="ARBA00023204"/>
    </source>
</evidence>
<dbReference type="GO" id="GO:0000287">
    <property type="term" value="F:magnesium ion binding"/>
    <property type="evidence" value="ECO:0007669"/>
    <property type="project" value="InterPro"/>
</dbReference>
<dbReference type="EMBL" id="LR586016">
    <property type="protein sequence ID" value="VIP02153.1"/>
    <property type="molecule type" value="Genomic_DNA"/>
</dbReference>
<reference evidence="17" key="1">
    <citation type="submission" date="2019-04" db="EMBL/GenBank/DDBJ databases">
        <authorList>
            <consortium name="Science for Life Laboratories"/>
        </authorList>
    </citation>
    <scope>NUCLEOTIDE SEQUENCE</scope>
    <source>
        <strain evidence="17">MBLW1</strain>
    </source>
</reference>
<keyword evidence="18" id="KW-1185">Reference proteome</keyword>
<comment type="cofactor">
    <cofactor evidence="1">
        <name>Mg(2+)</name>
        <dbReference type="ChEBI" id="CHEBI:18420"/>
    </cofactor>
</comment>
<comment type="subunit">
    <text evidence="3">Homodimer.</text>
</comment>
<dbReference type="KEGG" id="tim:GMBLW1_18070"/>
<dbReference type="EMBL" id="LR593887">
    <property type="protein sequence ID" value="VTS00546.1"/>
    <property type="molecule type" value="Genomic_DNA"/>
</dbReference>
<dbReference type="Pfam" id="PF05866">
    <property type="entry name" value="RusA"/>
    <property type="match status" value="1"/>
</dbReference>
<sequence length="123" mass="14015">MIELELPWPPSVNSYWRTFQGRMIISREGREYRKAVQVLLLQLGPSIRQHATERLAVLLQVFPPDRRRRDLDNLGKALLDALAAAGVYEDDSQIDDFHVIRRRVVSGGKVLVAINVMEESCSS</sequence>
<dbReference type="EC" id="3.1.21.10" evidence="14"/>
<evidence type="ECO:0000256" key="4">
    <source>
        <dbReference type="ARBA" id="ARBA00014885"/>
    </source>
</evidence>
<keyword evidence="5" id="KW-0540">Nuclease</keyword>
<evidence type="ECO:0000256" key="16">
    <source>
        <dbReference type="ARBA" id="ARBA00031953"/>
    </source>
</evidence>
<evidence type="ECO:0000256" key="6">
    <source>
        <dbReference type="ARBA" id="ARBA00022723"/>
    </source>
</evidence>
<evidence type="ECO:0000256" key="10">
    <source>
        <dbReference type="ARBA" id="ARBA00022842"/>
    </source>
</evidence>
<dbReference type="GO" id="GO:0006310">
    <property type="term" value="P:DNA recombination"/>
    <property type="evidence" value="ECO:0007669"/>
    <property type="project" value="UniProtKB-KW"/>
</dbReference>
<proteinExistence type="inferred from homology"/>
<name>A0A6C2YM02_9BACT</name>
<keyword evidence="8" id="KW-0227">DNA damage</keyword>
<dbReference type="GO" id="GO:0006281">
    <property type="term" value="P:DNA repair"/>
    <property type="evidence" value="ECO:0007669"/>
    <property type="project" value="UniProtKB-KW"/>
</dbReference>
<evidence type="ECO:0000256" key="3">
    <source>
        <dbReference type="ARBA" id="ARBA00011738"/>
    </source>
</evidence>